<feature type="compositionally biased region" description="Polar residues" evidence="1">
    <location>
        <begin position="1"/>
        <end position="17"/>
    </location>
</feature>
<dbReference type="EMBL" id="CAKLBY020000144">
    <property type="protein sequence ID" value="CAK7928945.1"/>
    <property type="molecule type" value="Genomic_DNA"/>
</dbReference>
<reference evidence="2" key="1">
    <citation type="submission" date="2024-01" db="EMBL/GenBank/DDBJ databases">
        <authorList>
            <person name="Webb A."/>
        </authorList>
    </citation>
    <scope>NUCLEOTIDE SEQUENCE</scope>
    <source>
        <strain evidence="2">Pm1</strain>
    </source>
</reference>
<dbReference type="Proteomes" id="UP001162060">
    <property type="component" value="Unassembled WGS sequence"/>
</dbReference>
<dbReference type="AlphaFoldDB" id="A0AAV1U2Q5"/>
<evidence type="ECO:0000313" key="2">
    <source>
        <dbReference type="EMBL" id="CAK7928945.1"/>
    </source>
</evidence>
<organism evidence="2 3">
    <name type="scientific">Peronospora matthiolae</name>
    <dbReference type="NCBI Taxonomy" id="2874970"/>
    <lineage>
        <taxon>Eukaryota</taxon>
        <taxon>Sar</taxon>
        <taxon>Stramenopiles</taxon>
        <taxon>Oomycota</taxon>
        <taxon>Peronosporomycetes</taxon>
        <taxon>Peronosporales</taxon>
        <taxon>Peronosporaceae</taxon>
        <taxon>Peronospora</taxon>
    </lineage>
</organism>
<protein>
    <submittedName>
        <fullName evidence="2">Uncharacterized protein</fullName>
    </submittedName>
</protein>
<evidence type="ECO:0000256" key="1">
    <source>
        <dbReference type="SAM" id="MobiDB-lite"/>
    </source>
</evidence>
<gene>
    <name evidence="2" type="ORF">PM001_LOCUS14095</name>
</gene>
<proteinExistence type="predicted"/>
<feature type="region of interest" description="Disordered" evidence="1">
    <location>
        <begin position="1"/>
        <end position="60"/>
    </location>
</feature>
<name>A0AAV1U2Q5_9STRA</name>
<comment type="caution">
    <text evidence="2">The sequence shown here is derived from an EMBL/GenBank/DDBJ whole genome shotgun (WGS) entry which is preliminary data.</text>
</comment>
<evidence type="ECO:0000313" key="3">
    <source>
        <dbReference type="Proteomes" id="UP001162060"/>
    </source>
</evidence>
<accession>A0AAV1U2Q5</accession>
<feature type="compositionally biased region" description="Basic and acidic residues" evidence="1">
    <location>
        <begin position="85"/>
        <end position="96"/>
    </location>
</feature>
<sequence length="104" mass="11319">MSVVSQAPQHAQRQDVVTTVGHEKVLGVGPTMLPSRDSKSDRPKRTGSVEAEHPADPATSREYAGLLTKIALNTQTLCVAAPSDEESHHFEDRSDKWNVTSRPS</sequence>
<feature type="region of interest" description="Disordered" evidence="1">
    <location>
        <begin position="83"/>
        <end position="104"/>
    </location>
</feature>